<evidence type="ECO:0000313" key="1">
    <source>
        <dbReference type="EMBL" id="KAA1066681.1"/>
    </source>
</evidence>
<protein>
    <submittedName>
        <fullName evidence="2">Uncharacterized protein</fullName>
    </submittedName>
</protein>
<name>A0A5B0M503_PUCGR</name>
<evidence type="ECO:0000313" key="4">
    <source>
        <dbReference type="Proteomes" id="UP000325313"/>
    </source>
</evidence>
<dbReference type="Proteomes" id="UP000325313">
    <property type="component" value="Unassembled WGS sequence"/>
</dbReference>
<organism evidence="2 3">
    <name type="scientific">Puccinia graminis f. sp. tritici</name>
    <dbReference type="NCBI Taxonomy" id="56615"/>
    <lineage>
        <taxon>Eukaryota</taxon>
        <taxon>Fungi</taxon>
        <taxon>Dikarya</taxon>
        <taxon>Basidiomycota</taxon>
        <taxon>Pucciniomycotina</taxon>
        <taxon>Pucciniomycetes</taxon>
        <taxon>Pucciniales</taxon>
        <taxon>Pucciniaceae</taxon>
        <taxon>Puccinia</taxon>
    </lineage>
</organism>
<evidence type="ECO:0000313" key="2">
    <source>
        <dbReference type="EMBL" id="KAA1071882.1"/>
    </source>
</evidence>
<dbReference type="EMBL" id="VSWC01000170">
    <property type="protein sequence ID" value="KAA1071882.1"/>
    <property type="molecule type" value="Genomic_DNA"/>
</dbReference>
<evidence type="ECO:0000313" key="3">
    <source>
        <dbReference type="Proteomes" id="UP000324748"/>
    </source>
</evidence>
<dbReference type="EMBL" id="VDEP01000509">
    <property type="protein sequence ID" value="KAA1066681.1"/>
    <property type="molecule type" value="Genomic_DNA"/>
</dbReference>
<proteinExistence type="predicted"/>
<reference evidence="3 4" key="1">
    <citation type="submission" date="2019-05" db="EMBL/GenBank/DDBJ databases">
        <title>Emergence of the Ug99 lineage of the wheat stem rust pathogen through somatic hybridization.</title>
        <authorList>
            <person name="Li F."/>
            <person name="Upadhyaya N.M."/>
            <person name="Sperschneider J."/>
            <person name="Matny O."/>
            <person name="Nguyen-Phuc H."/>
            <person name="Mago R."/>
            <person name="Raley C."/>
            <person name="Miller M.E."/>
            <person name="Silverstein K.A.T."/>
            <person name="Henningsen E."/>
            <person name="Hirsch C.D."/>
            <person name="Visser B."/>
            <person name="Pretorius Z.A."/>
            <person name="Steffenson B.J."/>
            <person name="Schwessinger B."/>
            <person name="Dodds P.N."/>
            <person name="Figueroa M."/>
        </authorList>
    </citation>
    <scope>NUCLEOTIDE SEQUENCE [LARGE SCALE GENOMIC DNA]</scope>
    <source>
        <strain evidence="2">21-0</strain>
        <strain evidence="1 4">Ug99</strain>
    </source>
</reference>
<keyword evidence="3" id="KW-1185">Reference proteome</keyword>
<gene>
    <name evidence="2" type="ORF">PGT21_021999</name>
    <name evidence="1" type="ORF">PGTUg99_010617</name>
</gene>
<dbReference type="Proteomes" id="UP000324748">
    <property type="component" value="Unassembled WGS sequence"/>
</dbReference>
<accession>A0A5B0M503</accession>
<dbReference type="AlphaFoldDB" id="A0A5B0M503"/>
<sequence>MVRTSERQLVITTLLSSIKQDMGVMVVDMLLEDSSSEDGWDSDLKQEKQDESNVLMHSLELKAQALLAVQSHRYMRPRERVEKAPDYGDFLLHRLDEK</sequence>
<comment type="caution">
    <text evidence="2">The sequence shown here is derived from an EMBL/GenBank/DDBJ whole genome shotgun (WGS) entry which is preliminary data.</text>
</comment>